<dbReference type="PANTHER" id="PTHR14819">
    <property type="entry name" value="GTP-BINDING"/>
    <property type="match status" value="1"/>
</dbReference>
<dbReference type="PANTHER" id="PTHR14819:SF5">
    <property type="entry name" value="INTERFERON-INDUCED VERY LARGE GTPASE 1"/>
    <property type="match status" value="1"/>
</dbReference>
<dbReference type="PROSITE" id="PS51717">
    <property type="entry name" value="G_VLIG"/>
    <property type="match status" value="1"/>
</dbReference>
<comment type="similarity">
    <text evidence="1">Belongs to the TRAFAC class dynamin-like GTPase superfamily. Very large inducible GTPase (VLIG) family.</text>
</comment>
<dbReference type="InterPro" id="IPR052986">
    <property type="entry name" value="VLIG_GTPase"/>
</dbReference>
<dbReference type="Pfam" id="PF25683">
    <property type="entry name" value="URGCP_GTPase"/>
    <property type="match status" value="1"/>
</dbReference>
<organism evidence="3 4">
    <name type="scientific">Oopsacas minuta</name>
    <dbReference type="NCBI Taxonomy" id="111878"/>
    <lineage>
        <taxon>Eukaryota</taxon>
        <taxon>Metazoa</taxon>
        <taxon>Porifera</taxon>
        <taxon>Hexactinellida</taxon>
        <taxon>Hexasterophora</taxon>
        <taxon>Lyssacinosida</taxon>
        <taxon>Leucopsacidae</taxon>
        <taxon>Oopsacas</taxon>
    </lineage>
</organism>
<feature type="domain" description="VLIG-type G" evidence="2">
    <location>
        <begin position="631"/>
        <end position="877"/>
    </location>
</feature>
<comment type="caution">
    <text evidence="3">The sequence shown here is derived from an EMBL/GenBank/DDBJ whole genome shotgun (WGS) entry which is preliminary data.</text>
</comment>
<dbReference type="InterPro" id="IPR027417">
    <property type="entry name" value="P-loop_NTPase"/>
</dbReference>
<accession>A0AAV7JNF4</accession>
<protein>
    <recommendedName>
        <fullName evidence="2">VLIG-type G domain-containing protein</fullName>
    </recommendedName>
</protein>
<dbReference type="SUPFAM" id="SSF52540">
    <property type="entry name" value="P-loop containing nucleoside triphosphate hydrolases"/>
    <property type="match status" value="1"/>
</dbReference>
<dbReference type="GO" id="GO:0003924">
    <property type="term" value="F:GTPase activity"/>
    <property type="evidence" value="ECO:0007669"/>
    <property type="project" value="InterPro"/>
</dbReference>
<evidence type="ECO:0000256" key="1">
    <source>
        <dbReference type="ARBA" id="ARBA00006828"/>
    </source>
</evidence>
<dbReference type="EMBL" id="JAKMXF010000310">
    <property type="protein sequence ID" value="KAI6650507.1"/>
    <property type="molecule type" value="Genomic_DNA"/>
</dbReference>
<dbReference type="Gene3D" id="3.40.50.300">
    <property type="entry name" value="P-loop containing nucleotide triphosphate hydrolases"/>
    <property type="match status" value="1"/>
</dbReference>
<dbReference type="GO" id="GO:0005525">
    <property type="term" value="F:GTP binding"/>
    <property type="evidence" value="ECO:0007669"/>
    <property type="project" value="InterPro"/>
</dbReference>
<evidence type="ECO:0000313" key="4">
    <source>
        <dbReference type="Proteomes" id="UP001165289"/>
    </source>
</evidence>
<gene>
    <name evidence="3" type="ORF">LOD99_7558</name>
</gene>
<name>A0AAV7JNF4_9METZ</name>
<keyword evidence="4" id="KW-1185">Reference proteome</keyword>
<reference evidence="3 4" key="1">
    <citation type="journal article" date="2023" name="BMC Biol.">
        <title>The compact genome of the sponge Oopsacas minuta (Hexactinellida) is lacking key metazoan core genes.</title>
        <authorList>
            <person name="Santini S."/>
            <person name="Schenkelaars Q."/>
            <person name="Jourda C."/>
            <person name="Duchesne M."/>
            <person name="Belahbib H."/>
            <person name="Rocher C."/>
            <person name="Selva M."/>
            <person name="Riesgo A."/>
            <person name="Vervoort M."/>
            <person name="Leys S.P."/>
            <person name="Kodjabachian L."/>
            <person name="Le Bivic A."/>
            <person name="Borchiellini C."/>
            <person name="Claverie J.M."/>
            <person name="Renard E."/>
        </authorList>
    </citation>
    <scope>NUCLEOTIDE SEQUENCE [LARGE SCALE GENOMIC DNA]</scope>
    <source>
        <strain evidence="3">SPO-2</strain>
    </source>
</reference>
<dbReference type="Pfam" id="PF25496">
    <property type="entry name" value="URGCP"/>
    <property type="match status" value="1"/>
</dbReference>
<evidence type="ECO:0000259" key="2">
    <source>
        <dbReference type="PROSITE" id="PS51717"/>
    </source>
</evidence>
<evidence type="ECO:0000313" key="3">
    <source>
        <dbReference type="EMBL" id="KAI6650507.1"/>
    </source>
</evidence>
<proteinExistence type="inferred from homology"/>
<dbReference type="InterPro" id="IPR057365">
    <property type="entry name" value="URGCP"/>
</dbReference>
<dbReference type="Proteomes" id="UP001165289">
    <property type="component" value="Unassembled WGS sequence"/>
</dbReference>
<sequence length="1635" mass="190622">MEEFCKHINVPRPPLISLKNVIKISFTQPQQEITSHSELPNYMLNKIMMLDSTSRKFPQPIDYFNPTPDTKSTLNIMRLVSKNISDNQGIQIHPMDVFLFLFIHCDPIFRQTFITQVSKCQLSLPLIASYPSAQEPTFYLFALKTLYKDYLSENNTGISFSVAEQRLPIISFIRIGECGKSQKSEMLNQIVGIPDYFFHRNQLGNAKKRYFLDGTVEIAWLLPINQPQHTPNILISQPCVILNLRGNAMIFPKQLDFITSISTLLYIFVPFNQCDQSICQNLGYIHQQHMTKLVYLLYVGDPPIPPVFEPTIPEFLEEQSNTVLFLRKESLGQDSHILAQNISSNLQNVPILYISLDDCKSIAIKYSISLDTHENNIDDCQTIVDTILHQMFHTPLDSGQCESLAVVKQSMLPLQTQCWSQWAEANRELHIVATHDYEQSAKSKKKDAREQQLQILQNPSSLLINIIKHCNSFGSSDGDFYTIWNLLSNDFNTLSKLHLPPLYENYKMLHKKSYSTDTESDMDIDQRDQYQQQCKQELVLAARSIAESSFGIEHIFRELGQLFELYNFCSKKQRYLIDRTLDFQILTLQTIAANLLIEGHAFEIIDGDVNHIAMKWVKNVLKSLTSLIGYKKKIFVVSILGTQSTGKSTLLNTMFGAKFPVSSGRCTRGIFMQLIPIEEKLRSQLRYDYVVILDTEGLRAPELSINSSYRRDNELATIAVGLGDVTVINIYGEGHSDVQDILQIIVFAFIRMKESFSKPRCMFVHQNVPDTHAHTNLISARSNLIKTLDKMTECAALQENKHAFYKQFADVIEFHPDEEVFYFPGLFEGEPPLSRVSSGYSRKSGMLRHTLLNCFANNPERKFQSLGDWSKKLELLWKSVLEENFVFSYRNALEVTSRFELDRKISSWHSSYIQSLNKWKSDSINQLFNADFEEIDGTYKNILSILQDEMITPSIEFPQQEVLMVCYFVDHENVEIFSQWKANTALHFESRREKHMHTTEKEYQRIYNLQKTKKKMDENYVKYRKEIVSKVKTLFADMNQRGESLKNNSLLDSKFQTIWDEWKSQIEVEEAESVNISNDLQRIILDSDIIKSMHVISDKSILLKETNKFLTIGQDEFTNSTLLHLQNESTSYFYLKDIIKKVMVIVGTIKKIFSRTPNTGANQFKTILGILDTECRREINDYLSSLLNSESPYDANYFHIIIDICYNILHKQNSTQKCNLQQSLEFSMDFFFDYIFYQCCKAIPTLWEIHEQFTLRTSLSLKFEQLEENFKFTFNQLCQGIESEHLCASELARITMSGLKDRLADSVPQIFLSIFMQCPKHDTIFKDRSSLILRILKDLARDRDFDKYLSYIKDPNNYLVDFVQKQLKEYSTKDFVLKRILKELLTKLNMEIPFCISECNKACPQDDILISGTWTRFKEDFYSRINQKVRNVSFSDLDVLDLHNISNYPQFCDFYAANLESPLNDVELLEWIKNILNKEVSLYKNITDAIHDCQELCPFCNELCQLSSCKHEHYCSTFHRPQGLFGWRYIETQQIVLSECTTNIRYNCKFLYEGKYYDYVKYKSVNARFKSWKILGEDALESKYWRWVLCQFEDNFVKHYDILPNPETSNWKHLTEDDVIEDLESQYRHHIFKKD</sequence>
<dbReference type="InterPro" id="IPR030383">
    <property type="entry name" value="G_VLIG_dom"/>
</dbReference>